<dbReference type="AlphaFoldDB" id="A0A4P9XMU7"/>
<dbReference type="OrthoDB" id="202825at2759"/>
<name>A0A4P9XMU7_9FUNG</name>
<protein>
    <submittedName>
        <fullName evidence="1">Tubulin-tyrosine ligase family-domain-containing protein</fullName>
    </submittedName>
</protein>
<proteinExistence type="predicted"/>
<accession>A0A4P9XMU7</accession>
<dbReference type="SUPFAM" id="SSF56059">
    <property type="entry name" value="Glutathione synthetase ATP-binding domain-like"/>
    <property type="match status" value="1"/>
</dbReference>
<keyword evidence="2" id="KW-1185">Reference proteome</keyword>
<evidence type="ECO:0000313" key="1">
    <source>
        <dbReference type="EMBL" id="RKP07267.1"/>
    </source>
</evidence>
<dbReference type="InterPro" id="IPR027746">
    <property type="entry name" value="TTL"/>
</dbReference>
<dbReference type="GO" id="GO:0016874">
    <property type="term" value="F:ligase activity"/>
    <property type="evidence" value="ECO:0007669"/>
    <property type="project" value="UniProtKB-KW"/>
</dbReference>
<dbReference type="InterPro" id="IPR004344">
    <property type="entry name" value="TTL/TTLL_fam"/>
</dbReference>
<dbReference type="GO" id="GO:0000932">
    <property type="term" value="C:P-body"/>
    <property type="evidence" value="ECO:0007669"/>
    <property type="project" value="TreeGrafter"/>
</dbReference>
<keyword evidence="1" id="KW-0436">Ligase</keyword>
<dbReference type="Gene3D" id="3.30.470.20">
    <property type="entry name" value="ATP-grasp fold, B domain"/>
    <property type="match status" value="1"/>
</dbReference>
<organism evidence="1 2">
    <name type="scientific">Thamnocephalis sphaerospora</name>
    <dbReference type="NCBI Taxonomy" id="78915"/>
    <lineage>
        <taxon>Eukaryota</taxon>
        <taxon>Fungi</taxon>
        <taxon>Fungi incertae sedis</taxon>
        <taxon>Zoopagomycota</taxon>
        <taxon>Zoopagomycotina</taxon>
        <taxon>Zoopagomycetes</taxon>
        <taxon>Zoopagales</taxon>
        <taxon>Sigmoideomycetaceae</taxon>
        <taxon>Thamnocephalis</taxon>
    </lineage>
</organism>
<dbReference type="PANTHER" id="PTHR47551:SF1">
    <property type="entry name" value="TUBULIN--TYROSINE LIGASE PBY1-RELATED"/>
    <property type="match status" value="1"/>
</dbReference>
<dbReference type="EMBL" id="KZ992743">
    <property type="protein sequence ID" value="RKP07267.1"/>
    <property type="molecule type" value="Genomic_DNA"/>
</dbReference>
<evidence type="ECO:0000313" key="2">
    <source>
        <dbReference type="Proteomes" id="UP000271241"/>
    </source>
</evidence>
<dbReference type="Proteomes" id="UP000271241">
    <property type="component" value="Unassembled WGS sequence"/>
</dbReference>
<reference evidence="2" key="1">
    <citation type="journal article" date="2018" name="Nat. Microbiol.">
        <title>Leveraging single-cell genomics to expand the fungal tree of life.</title>
        <authorList>
            <person name="Ahrendt S.R."/>
            <person name="Quandt C.A."/>
            <person name="Ciobanu D."/>
            <person name="Clum A."/>
            <person name="Salamov A."/>
            <person name="Andreopoulos B."/>
            <person name="Cheng J.F."/>
            <person name="Woyke T."/>
            <person name="Pelin A."/>
            <person name="Henrissat B."/>
            <person name="Reynolds N.K."/>
            <person name="Benny G.L."/>
            <person name="Smith M.E."/>
            <person name="James T.Y."/>
            <person name="Grigoriev I.V."/>
        </authorList>
    </citation>
    <scope>NUCLEOTIDE SEQUENCE [LARGE SCALE GENOMIC DNA]</scope>
    <source>
        <strain evidence="2">RSA 1356</strain>
    </source>
</reference>
<dbReference type="PROSITE" id="PS51221">
    <property type="entry name" value="TTL"/>
    <property type="match status" value="1"/>
</dbReference>
<gene>
    <name evidence="1" type="ORF">THASP1DRAFT_34948</name>
</gene>
<dbReference type="Pfam" id="PF03133">
    <property type="entry name" value="TTL"/>
    <property type="match status" value="1"/>
</dbReference>
<dbReference type="STRING" id="78915.A0A4P9XMU7"/>
<dbReference type="PANTHER" id="PTHR47551">
    <property type="entry name" value="TUBULIN--TYROSINE LIGASE PBY1-RELATED"/>
    <property type="match status" value="1"/>
</dbReference>
<sequence>MTEQRLAIVQLDDPYVSTLVQDALAQHCPALAVTSEAPAAPVSPPALQWREYEAIDWDCVSEHRDSSLANAYCIRKGLIRKVQMANVFQQYCAKRPGCLLSQHVPETWIFQLDHPDYLDEAFNECWEVERGFRANAERENPADRERFILKPSMTGRGVGIYLLESLEDMERVIGELFGDSDGEETDDEDGDDERGSAWLLREWVIQRYVDKPLLLQGDRRKFHLRAYVLAVGRLRVYLYRDMLALFAGTEYDVAKLDAMDAHLTNTCLQQKRDGFDESQAVRAFWDLANHGLTTPELEHIFQQCCDVLGDCFEAISSDPIGFQPLPNAFELFGFDFLVDEAHKVWLLEANAFPDFAQTGHQLRGIVAGLFNDTVRTVVKPFVLSFLNDATVEHFVH</sequence>